<accession>A0A7K5ACX6</accession>
<dbReference type="OrthoDB" id="546764at2759"/>
<feature type="non-terminal residue" evidence="3">
    <location>
        <position position="184"/>
    </location>
</feature>
<comment type="caution">
    <text evidence="3">The sequence shown here is derived from an EMBL/GenBank/DDBJ whole genome shotgun (WGS) entry which is preliminary data.</text>
</comment>
<dbReference type="GO" id="GO:0070286">
    <property type="term" value="P:axonemal dynein complex assembly"/>
    <property type="evidence" value="ECO:0007669"/>
    <property type="project" value="TreeGrafter"/>
</dbReference>
<keyword evidence="4" id="KW-1185">Reference proteome</keyword>
<dbReference type="GO" id="GO:0005737">
    <property type="term" value="C:cytoplasm"/>
    <property type="evidence" value="ECO:0007669"/>
    <property type="project" value="TreeGrafter"/>
</dbReference>
<dbReference type="InterPro" id="IPR050734">
    <property type="entry name" value="PIH1/Kintoun_subfamily"/>
</dbReference>
<evidence type="ECO:0000313" key="3">
    <source>
        <dbReference type="EMBL" id="NWR81460.1"/>
    </source>
</evidence>
<evidence type="ECO:0000313" key="4">
    <source>
        <dbReference type="Proteomes" id="UP000517892"/>
    </source>
</evidence>
<comment type="similarity">
    <text evidence="1">Belongs to the PIH1 family.</text>
</comment>
<reference evidence="3 4" key="1">
    <citation type="submission" date="2019-09" db="EMBL/GenBank/DDBJ databases">
        <title>Bird 10,000 Genomes (B10K) Project - Family phase.</title>
        <authorList>
            <person name="Zhang G."/>
        </authorList>
    </citation>
    <scope>NUCLEOTIDE SEQUENCE [LARGE SCALE GENOMIC DNA]</scope>
    <source>
        <strain evidence="3">B10K-DU-017-25</strain>
        <tissue evidence="3">Mixed tissue sample</tissue>
    </source>
</reference>
<dbReference type="GO" id="GO:0060285">
    <property type="term" value="P:cilium-dependent cell motility"/>
    <property type="evidence" value="ECO:0007669"/>
    <property type="project" value="TreeGrafter"/>
</dbReference>
<evidence type="ECO:0000256" key="1">
    <source>
        <dbReference type="ARBA" id="ARBA00008511"/>
    </source>
</evidence>
<sequence length="184" mass="20295">QALFAEFAAELSDPAQRRVYEQELTALERERGVELRFLHPAGGFVLLTSQGGSRRCYLNVCSDPAVAAPRAVAERGGHRWTLPYALPPGREELGRRGRRRLIYDVVFHPAALGLAARSARFRRLLSDTAMDAVEQRCGVRLDRRNAAVLRGTRYRGVPQAPVIRSPLRAGTCSPESPGISPEPP</sequence>
<dbReference type="PANTHER" id="PTHR22997:SF3">
    <property type="entry name" value="PROTEIN KINTOUN"/>
    <property type="match status" value="1"/>
</dbReference>
<gene>
    <name evidence="3" type="primary">Dnaaf2</name>
    <name evidence="3" type="ORF">CENUNI_R14989</name>
</gene>
<dbReference type="Proteomes" id="UP000517892">
    <property type="component" value="Unassembled WGS sequence"/>
</dbReference>
<dbReference type="GO" id="GO:0005576">
    <property type="term" value="C:extracellular region"/>
    <property type="evidence" value="ECO:0007669"/>
    <property type="project" value="GOC"/>
</dbReference>
<dbReference type="PANTHER" id="PTHR22997">
    <property type="entry name" value="PIH1 DOMAIN-CONTAINING PROTEIN 1"/>
    <property type="match status" value="1"/>
</dbReference>
<name>A0A7K5ACX6_9AVES</name>
<organism evidence="3 4">
    <name type="scientific">Centropus unirufus</name>
    <dbReference type="NCBI Taxonomy" id="1118519"/>
    <lineage>
        <taxon>Eukaryota</taxon>
        <taxon>Metazoa</taxon>
        <taxon>Chordata</taxon>
        <taxon>Craniata</taxon>
        <taxon>Vertebrata</taxon>
        <taxon>Euteleostomi</taxon>
        <taxon>Archelosauria</taxon>
        <taxon>Archosauria</taxon>
        <taxon>Dinosauria</taxon>
        <taxon>Saurischia</taxon>
        <taxon>Theropoda</taxon>
        <taxon>Coelurosauria</taxon>
        <taxon>Aves</taxon>
        <taxon>Neognathae</taxon>
        <taxon>Neoaves</taxon>
        <taxon>Otidimorphae</taxon>
        <taxon>Cuculiformes</taxon>
        <taxon>Centropidae</taxon>
        <taxon>Centropus</taxon>
    </lineage>
</organism>
<protein>
    <submittedName>
        <fullName evidence="3">KTU protein</fullName>
    </submittedName>
</protein>
<feature type="domain" description="PIH1 N-terminal" evidence="2">
    <location>
        <begin position="11"/>
        <end position="167"/>
    </location>
</feature>
<dbReference type="AlphaFoldDB" id="A0A7K5ACX6"/>
<dbReference type="EMBL" id="VYZI01001644">
    <property type="protein sequence ID" value="NWR81460.1"/>
    <property type="molecule type" value="Genomic_DNA"/>
</dbReference>
<evidence type="ECO:0000259" key="2">
    <source>
        <dbReference type="Pfam" id="PF08190"/>
    </source>
</evidence>
<proteinExistence type="inferred from homology"/>
<dbReference type="InterPro" id="IPR012981">
    <property type="entry name" value="PIH1_N"/>
</dbReference>
<dbReference type="Pfam" id="PF08190">
    <property type="entry name" value="PIH1"/>
    <property type="match status" value="1"/>
</dbReference>
<dbReference type="GO" id="GO:0003351">
    <property type="term" value="P:epithelial cilium movement involved in extracellular fluid movement"/>
    <property type="evidence" value="ECO:0007669"/>
    <property type="project" value="TreeGrafter"/>
</dbReference>
<feature type="non-terminal residue" evidence="3">
    <location>
        <position position="1"/>
    </location>
</feature>